<evidence type="ECO:0000313" key="3">
    <source>
        <dbReference type="Proteomes" id="UP001621714"/>
    </source>
</evidence>
<name>A0ABW8PZJ3_9GAMM</name>
<dbReference type="RefSeq" id="WP_405341011.1">
    <property type="nucleotide sequence ID" value="NZ_JBANFI010000008.1"/>
</dbReference>
<feature type="region of interest" description="Disordered" evidence="1">
    <location>
        <begin position="1"/>
        <end position="20"/>
    </location>
</feature>
<organism evidence="2 3">
    <name type="scientific">Marinospirillum alkalitolerans</name>
    <dbReference type="NCBI Taxonomy" id="3123374"/>
    <lineage>
        <taxon>Bacteria</taxon>
        <taxon>Pseudomonadati</taxon>
        <taxon>Pseudomonadota</taxon>
        <taxon>Gammaproteobacteria</taxon>
        <taxon>Oceanospirillales</taxon>
        <taxon>Oceanospirillaceae</taxon>
        <taxon>Marinospirillum</taxon>
    </lineage>
</organism>
<evidence type="ECO:0000313" key="2">
    <source>
        <dbReference type="EMBL" id="MFK7161692.1"/>
    </source>
</evidence>
<gene>
    <name evidence="2" type="ORF">V6U78_11650</name>
</gene>
<sequence length="192" mass="22484">MTSDLQRDASGAPLSESEQEKVRLEHQAARLFMRLYEACFDQPLRHIWHNQPKKPDVSCLMGQGRERVQLDLEIAHLYGSRAEAMLLLGRDWGEATEALLQELEATPLEERLMTALNRVLAAKARKNYHSEKVWLVVRNMNPLWQREDFLRHWEQIYLPADHPFEQIWLVADFQGSSGLIQIYPPRRRQSRG</sequence>
<dbReference type="Proteomes" id="UP001621714">
    <property type="component" value="Unassembled WGS sequence"/>
</dbReference>
<comment type="caution">
    <text evidence="2">The sequence shown here is derived from an EMBL/GenBank/DDBJ whole genome shotgun (WGS) entry which is preliminary data.</text>
</comment>
<keyword evidence="3" id="KW-1185">Reference proteome</keyword>
<accession>A0ABW8PZJ3</accession>
<dbReference type="EMBL" id="JBANFI010000008">
    <property type="protein sequence ID" value="MFK7161692.1"/>
    <property type="molecule type" value="Genomic_DNA"/>
</dbReference>
<reference evidence="2 3" key="1">
    <citation type="submission" date="2024-02" db="EMBL/GenBank/DDBJ databases">
        <title>Marinospirillum sp. MEB 164 isolated from Lonar lake sediment.</title>
        <authorList>
            <person name="Joshi A."/>
            <person name="Thite S."/>
        </authorList>
    </citation>
    <scope>NUCLEOTIDE SEQUENCE [LARGE SCALE GENOMIC DNA]</scope>
    <source>
        <strain evidence="2 3">MEB164</strain>
    </source>
</reference>
<evidence type="ECO:0000256" key="1">
    <source>
        <dbReference type="SAM" id="MobiDB-lite"/>
    </source>
</evidence>
<proteinExistence type="predicted"/>
<protein>
    <submittedName>
        <fullName evidence="2">Uncharacterized protein</fullName>
    </submittedName>
</protein>